<dbReference type="Proteomes" id="UP000223071">
    <property type="component" value="Unassembled WGS sequence"/>
</dbReference>
<evidence type="ECO:0000313" key="1">
    <source>
        <dbReference type="EMBL" id="PFG74569.1"/>
    </source>
</evidence>
<protein>
    <recommendedName>
        <fullName evidence="3">Lipoprotein</fullName>
    </recommendedName>
</protein>
<sequence length="416" mass="44780">MLRWFSLVAFAAVLVAVPACDRGSGEGGPAAVPLPPAYAEMLAQVAAERGLAPPSTLRIGVVSRDRLADILGGEITRDAARMDRLTTVYRLLGLLPEGIDYAAASRSGLDDAVGAFYVPGKREVWLVRNGPLPGSPAELEPWEQRLLAHEFAHAIQDYHFDIPALERTARTTDAWLALRALLEGDATWTESRWTATVLLPRLASAAALQPPAASAAPPPAIAREVNFQYVNGTEWVALLRGSGPAAVDRLLRDASPLATALVLHPDLPRTGWTPSGAAIPPGAPAEGWQANDSDSLGEFLLASYLQSALPALPSFQAAAGWAADTIQLYRTADGRPAMAWRIRFQDAKEAGEFASRHRELLERRADRLTQRPGMLTADRRDSVTVVQLEPQGNEVTLIFAGQSDAAEALARYLLNR</sequence>
<keyword evidence="2" id="KW-1185">Reference proteome</keyword>
<dbReference type="AlphaFoldDB" id="A0A2A9HIB7"/>
<accession>A0A2A9HIB7</accession>
<gene>
    <name evidence="1" type="ORF">A9A59_1802</name>
</gene>
<name>A0A2A9HIB7_TEPT2</name>
<dbReference type="RefSeq" id="WP_098503945.1">
    <property type="nucleotide sequence ID" value="NZ_PDJQ01000001.1"/>
</dbReference>
<reference evidence="1 2" key="1">
    <citation type="submission" date="2017-09" db="EMBL/GenBank/DDBJ databases">
        <title>Sequencing the genomes of two abundant thermophiles in Great Basin hot springs: Thermocrinis jamiesonii and novel Chloroflexi Thermoflexus hugenholtzii.</title>
        <authorList>
            <person name="Hedlund B."/>
        </authorList>
    </citation>
    <scope>NUCLEOTIDE SEQUENCE [LARGE SCALE GENOMIC DNA]</scope>
    <source>
        <strain evidence="1 2">G233</strain>
    </source>
</reference>
<evidence type="ECO:0000313" key="2">
    <source>
        <dbReference type="Proteomes" id="UP000223071"/>
    </source>
</evidence>
<organism evidence="1 2">
    <name type="scientific">Tepidiforma thermophila (strain KCTC 52669 / CGMCC 1.13589 / G233)</name>
    <dbReference type="NCBI Taxonomy" id="2761530"/>
    <lineage>
        <taxon>Bacteria</taxon>
        <taxon>Bacillati</taxon>
        <taxon>Chloroflexota</taxon>
        <taxon>Tepidiformia</taxon>
        <taxon>Tepidiformales</taxon>
        <taxon>Tepidiformaceae</taxon>
        <taxon>Tepidiforma</taxon>
    </lineage>
</organism>
<comment type="caution">
    <text evidence="1">The sequence shown here is derived from an EMBL/GenBank/DDBJ whole genome shotgun (WGS) entry which is preliminary data.</text>
</comment>
<proteinExistence type="predicted"/>
<dbReference type="EMBL" id="PDJQ01000001">
    <property type="protein sequence ID" value="PFG74569.1"/>
    <property type="molecule type" value="Genomic_DNA"/>
</dbReference>
<evidence type="ECO:0008006" key="3">
    <source>
        <dbReference type="Google" id="ProtNLM"/>
    </source>
</evidence>